<dbReference type="PANTHER" id="PTHR23272">
    <property type="entry name" value="BED FINGER-RELATED"/>
    <property type="match status" value="1"/>
</dbReference>
<proteinExistence type="predicted"/>
<protein>
    <recommendedName>
        <fullName evidence="1">hAT-like transposase RNase-H fold domain-containing protein</fullName>
    </recommendedName>
</protein>
<keyword evidence="3" id="KW-1185">Reference proteome</keyword>
<dbReference type="Gramene" id="AUR62043988-RA">
    <property type="protein sequence ID" value="AUR62043988-RA:cds"/>
    <property type="gene ID" value="AUR62043988"/>
</dbReference>
<dbReference type="InterPro" id="IPR025525">
    <property type="entry name" value="hAT-like_transposase_RNase-H"/>
</dbReference>
<dbReference type="Pfam" id="PF14372">
    <property type="entry name" value="hAT-like_RNase-H"/>
    <property type="match status" value="1"/>
</dbReference>
<evidence type="ECO:0000259" key="1">
    <source>
        <dbReference type="Pfam" id="PF14372"/>
    </source>
</evidence>
<feature type="domain" description="hAT-like transposase RNase-H fold" evidence="1">
    <location>
        <begin position="3"/>
        <end position="71"/>
    </location>
</feature>
<dbReference type="EnsemblPlants" id="AUR62043988-RA">
    <property type="protein sequence ID" value="AUR62043988-RA:cds"/>
    <property type="gene ID" value="AUR62043988"/>
</dbReference>
<evidence type="ECO:0000313" key="2">
    <source>
        <dbReference type="EnsemblPlants" id="AUR62043988-RA:cds"/>
    </source>
</evidence>
<evidence type="ECO:0000313" key="3">
    <source>
        <dbReference type="Proteomes" id="UP000596660"/>
    </source>
</evidence>
<dbReference type="AlphaFoldDB" id="A0A803ND06"/>
<dbReference type="GO" id="GO:0003677">
    <property type="term" value="F:DNA binding"/>
    <property type="evidence" value="ECO:0007669"/>
    <property type="project" value="InterPro"/>
</dbReference>
<name>A0A803ND06_CHEQI</name>
<organism evidence="2 3">
    <name type="scientific">Chenopodium quinoa</name>
    <name type="common">Quinoa</name>
    <dbReference type="NCBI Taxonomy" id="63459"/>
    <lineage>
        <taxon>Eukaryota</taxon>
        <taxon>Viridiplantae</taxon>
        <taxon>Streptophyta</taxon>
        <taxon>Embryophyta</taxon>
        <taxon>Tracheophyta</taxon>
        <taxon>Spermatophyta</taxon>
        <taxon>Magnoliopsida</taxon>
        <taxon>eudicotyledons</taxon>
        <taxon>Gunneridae</taxon>
        <taxon>Pentapetalae</taxon>
        <taxon>Caryophyllales</taxon>
        <taxon>Chenopodiaceae</taxon>
        <taxon>Chenopodioideae</taxon>
        <taxon>Atripliceae</taxon>
        <taxon>Chenopodium</taxon>
    </lineage>
</organism>
<sequence>MLMAYGMKKKHEKYWENVDNINLMLYVAVLLDPRRKMHYMKWAINEKYDSVKAAKLHDMVMTTLTLLYEHYASLQSHNVPNVSENIDLSSRGLETCYDCHDVADYELERDIGGQTDGVELTNDFKANPIFKYLVVMIVGLGLQDSLGRVYLAFKILD</sequence>
<reference evidence="2" key="1">
    <citation type="journal article" date="2017" name="Nature">
        <title>The genome of Chenopodium quinoa.</title>
        <authorList>
            <person name="Jarvis D.E."/>
            <person name="Ho Y.S."/>
            <person name="Lightfoot D.J."/>
            <person name="Schmoeckel S.M."/>
            <person name="Li B."/>
            <person name="Borm T.J.A."/>
            <person name="Ohyanagi H."/>
            <person name="Mineta K."/>
            <person name="Michell C.T."/>
            <person name="Saber N."/>
            <person name="Kharbatia N.M."/>
            <person name="Rupper R.R."/>
            <person name="Sharp A.R."/>
            <person name="Dally N."/>
            <person name="Boughton B.A."/>
            <person name="Woo Y.H."/>
            <person name="Gao G."/>
            <person name="Schijlen E.G.W.M."/>
            <person name="Guo X."/>
            <person name="Momin A.A."/>
            <person name="Negrao S."/>
            <person name="Al-Babili S."/>
            <person name="Gehring C."/>
            <person name="Roessner U."/>
            <person name="Jung C."/>
            <person name="Murphy K."/>
            <person name="Arold S.T."/>
            <person name="Gojobori T."/>
            <person name="van der Linden C.G."/>
            <person name="van Loo E.N."/>
            <person name="Jellen E.N."/>
            <person name="Maughan P.J."/>
            <person name="Tester M."/>
        </authorList>
    </citation>
    <scope>NUCLEOTIDE SEQUENCE [LARGE SCALE GENOMIC DNA]</scope>
    <source>
        <strain evidence="2">cv. PI 614886</strain>
    </source>
</reference>
<accession>A0A803ND06</accession>
<dbReference type="PANTHER" id="PTHR23272:SF184">
    <property type="entry name" value="OS03G0311250 PROTEIN"/>
    <property type="match status" value="1"/>
</dbReference>
<reference evidence="2" key="2">
    <citation type="submission" date="2021-03" db="UniProtKB">
        <authorList>
            <consortium name="EnsemblPlants"/>
        </authorList>
    </citation>
    <scope>IDENTIFICATION</scope>
</reference>
<dbReference type="Proteomes" id="UP000596660">
    <property type="component" value="Unplaced"/>
</dbReference>